<sequence length="351" mass="39085">MRITFVLPQLNLSGGNKVVAIYSQELSRLGHTVTIIVPRRPSPSWSVRLRSLLRGSGPPALSSHFDGLDLRYIFIDAPRSLDDSEVPESDVIIATWWETAEWISNLSSSKGRKFYFVQHHEVFSHLAPRSKDTYTLPLRKIVVSKWLQDVMATEYGDRDVSLVPNSVDRGQFFSSMRSKSAVPTVGLLYSTVAFKGLDTSLAVIKQVQIDIPGLKIVAFGSEHQQDRLPLPNDASFFFEPSQDRIRHIYAQCDLWLTCSRTEGFNLPALEAMACGTPVVSTKAGWPADGVLDGVNGRLADVDDVNEIARAVRWVLTRTDKEWLSLSNAALETKTTASWAESALLFEKALFS</sequence>
<dbReference type="SUPFAM" id="SSF53756">
    <property type="entry name" value="UDP-Glycosyltransferase/glycogen phosphorylase"/>
    <property type="match status" value="1"/>
</dbReference>
<feature type="domain" description="Glycosyltransferase subfamily 4-like N-terminal" evidence="2">
    <location>
        <begin position="13"/>
        <end position="168"/>
    </location>
</feature>
<evidence type="ECO:0000259" key="2">
    <source>
        <dbReference type="Pfam" id="PF13439"/>
    </source>
</evidence>
<keyword evidence="4" id="KW-1185">Reference proteome</keyword>
<dbReference type="InterPro" id="IPR028098">
    <property type="entry name" value="Glyco_trans_4-like_N"/>
</dbReference>
<name>A0A0R3KGL9_9BRAD</name>
<evidence type="ECO:0008006" key="5">
    <source>
        <dbReference type="Google" id="ProtNLM"/>
    </source>
</evidence>
<dbReference type="RefSeq" id="WP_057840320.1">
    <property type="nucleotide sequence ID" value="NZ_LLXZ01000215.1"/>
</dbReference>
<dbReference type="Gene3D" id="3.40.50.2000">
    <property type="entry name" value="Glycogen Phosphorylase B"/>
    <property type="match status" value="1"/>
</dbReference>
<gene>
    <name evidence="3" type="ORF">CQ12_04160</name>
</gene>
<organism evidence="3 4">
    <name type="scientific">Bradyrhizobium jicamae</name>
    <dbReference type="NCBI Taxonomy" id="280332"/>
    <lineage>
        <taxon>Bacteria</taxon>
        <taxon>Pseudomonadati</taxon>
        <taxon>Pseudomonadota</taxon>
        <taxon>Alphaproteobacteria</taxon>
        <taxon>Hyphomicrobiales</taxon>
        <taxon>Nitrobacteraceae</taxon>
        <taxon>Bradyrhizobium</taxon>
    </lineage>
</organism>
<protein>
    <recommendedName>
        <fullName evidence="5">Glycosyl transferase family 1 domain-containing protein</fullName>
    </recommendedName>
</protein>
<feature type="domain" description="Glycosyl transferase family 1" evidence="1">
    <location>
        <begin position="195"/>
        <end position="318"/>
    </location>
</feature>
<proteinExistence type="predicted"/>
<dbReference type="Gene3D" id="3.40.50.11090">
    <property type="match status" value="1"/>
</dbReference>
<dbReference type="Pfam" id="PF00534">
    <property type="entry name" value="Glycos_transf_1"/>
    <property type="match status" value="1"/>
</dbReference>
<dbReference type="EMBL" id="LLXZ01000215">
    <property type="protein sequence ID" value="KRQ94849.1"/>
    <property type="molecule type" value="Genomic_DNA"/>
</dbReference>
<accession>A0A0R3KGL9</accession>
<dbReference type="Proteomes" id="UP000050863">
    <property type="component" value="Unassembled WGS sequence"/>
</dbReference>
<dbReference type="AlphaFoldDB" id="A0A0R3KGL9"/>
<dbReference type="GO" id="GO:0016757">
    <property type="term" value="F:glycosyltransferase activity"/>
    <property type="evidence" value="ECO:0007669"/>
    <property type="project" value="InterPro"/>
</dbReference>
<evidence type="ECO:0000259" key="1">
    <source>
        <dbReference type="Pfam" id="PF00534"/>
    </source>
</evidence>
<evidence type="ECO:0000313" key="4">
    <source>
        <dbReference type="Proteomes" id="UP000050863"/>
    </source>
</evidence>
<dbReference type="PANTHER" id="PTHR12526">
    <property type="entry name" value="GLYCOSYLTRANSFERASE"/>
    <property type="match status" value="1"/>
</dbReference>
<comment type="caution">
    <text evidence="3">The sequence shown here is derived from an EMBL/GenBank/DDBJ whole genome shotgun (WGS) entry which is preliminary data.</text>
</comment>
<reference evidence="3 4" key="1">
    <citation type="submission" date="2014-03" db="EMBL/GenBank/DDBJ databases">
        <title>Bradyrhizobium valentinum sp. nov., isolated from effective nodules of Lupinus mariae-josephae, a lupine endemic of basic-lime soils in Eastern Spain.</title>
        <authorList>
            <person name="Duran D."/>
            <person name="Rey L."/>
            <person name="Navarro A."/>
            <person name="Busquets A."/>
            <person name="Imperial J."/>
            <person name="Ruiz-Argueso T."/>
        </authorList>
    </citation>
    <scope>NUCLEOTIDE SEQUENCE [LARGE SCALE GENOMIC DNA]</scope>
    <source>
        <strain evidence="3 4">PAC68</strain>
    </source>
</reference>
<dbReference type="InterPro" id="IPR001296">
    <property type="entry name" value="Glyco_trans_1"/>
</dbReference>
<dbReference type="CDD" id="cd03801">
    <property type="entry name" value="GT4_PimA-like"/>
    <property type="match status" value="1"/>
</dbReference>
<evidence type="ECO:0000313" key="3">
    <source>
        <dbReference type="EMBL" id="KRQ94849.1"/>
    </source>
</evidence>
<dbReference type="STRING" id="280332.CQ12_04160"/>
<dbReference type="Pfam" id="PF13439">
    <property type="entry name" value="Glyco_transf_4"/>
    <property type="match status" value="1"/>
</dbReference>